<proteinExistence type="predicted"/>
<name>A0A5P1FIA0_ASPOF</name>
<dbReference type="PANTHER" id="PTHR31903">
    <property type="entry name" value="F12F1.11-RELATED"/>
    <property type="match status" value="1"/>
</dbReference>
<organism evidence="2 3">
    <name type="scientific">Asparagus officinalis</name>
    <name type="common">Garden asparagus</name>
    <dbReference type="NCBI Taxonomy" id="4686"/>
    <lineage>
        <taxon>Eukaryota</taxon>
        <taxon>Viridiplantae</taxon>
        <taxon>Streptophyta</taxon>
        <taxon>Embryophyta</taxon>
        <taxon>Tracheophyta</taxon>
        <taxon>Spermatophyta</taxon>
        <taxon>Magnoliopsida</taxon>
        <taxon>Liliopsida</taxon>
        <taxon>Asparagales</taxon>
        <taxon>Asparagaceae</taxon>
        <taxon>Asparagoideae</taxon>
        <taxon>Asparagus</taxon>
    </lineage>
</organism>
<protein>
    <submittedName>
        <fullName evidence="2">Uncharacterized protein</fullName>
    </submittedName>
</protein>
<evidence type="ECO:0000313" key="3">
    <source>
        <dbReference type="Proteomes" id="UP000243459"/>
    </source>
</evidence>
<reference evidence="3" key="1">
    <citation type="journal article" date="2017" name="Nat. Commun.">
        <title>The asparagus genome sheds light on the origin and evolution of a young Y chromosome.</title>
        <authorList>
            <person name="Harkess A."/>
            <person name="Zhou J."/>
            <person name="Xu C."/>
            <person name="Bowers J.E."/>
            <person name="Van der Hulst R."/>
            <person name="Ayyampalayam S."/>
            <person name="Mercati F."/>
            <person name="Riccardi P."/>
            <person name="McKain M.R."/>
            <person name="Kakrana A."/>
            <person name="Tang H."/>
            <person name="Ray J."/>
            <person name="Groenendijk J."/>
            <person name="Arikit S."/>
            <person name="Mathioni S.M."/>
            <person name="Nakano M."/>
            <person name="Shan H."/>
            <person name="Telgmann-Rauber A."/>
            <person name="Kanno A."/>
            <person name="Yue Z."/>
            <person name="Chen H."/>
            <person name="Li W."/>
            <person name="Chen Y."/>
            <person name="Xu X."/>
            <person name="Zhang Y."/>
            <person name="Luo S."/>
            <person name="Chen H."/>
            <person name="Gao J."/>
            <person name="Mao Z."/>
            <person name="Pires J.C."/>
            <person name="Luo M."/>
            <person name="Kudrna D."/>
            <person name="Wing R.A."/>
            <person name="Meyers B.C."/>
            <person name="Yi K."/>
            <person name="Kong H."/>
            <person name="Lavrijsen P."/>
            <person name="Sunseri F."/>
            <person name="Falavigna A."/>
            <person name="Ye Y."/>
            <person name="Leebens-Mack J.H."/>
            <person name="Chen G."/>
        </authorList>
    </citation>
    <scope>NUCLEOTIDE SEQUENCE [LARGE SCALE GENOMIC DNA]</scope>
    <source>
        <strain evidence="3">cv. DH0086</strain>
    </source>
</reference>
<evidence type="ECO:0000313" key="2">
    <source>
        <dbReference type="EMBL" id="ONK77804.1"/>
    </source>
</evidence>
<evidence type="ECO:0000256" key="1">
    <source>
        <dbReference type="SAM" id="MobiDB-lite"/>
    </source>
</evidence>
<accession>A0A5P1FIA0</accession>
<feature type="compositionally biased region" description="Basic and acidic residues" evidence="1">
    <location>
        <begin position="83"/>
        <end position="95"/>
    </location>
</feature>
<keyword evidence="3" id="KW-1185">Reference proteome</keyword>
<dbReference type="AlphaFoldDB" id="A0A5P1FIA0"/>
<sequence>MKNLYPKSKGKIHPSPALPSAATSAAASGGRPLRSQNSYRSNLHLDGGAFVEDKEDREVIHMAIEGFEEHLASKETKKKRKKSKDERKRKEEREWENEKAVEVFEVAEENKGFDEDAVTLSEEKEDEIETNEEAVEISGCLTRVYGAFGVREPEFF</sequence>
<dbReference type="Proteomes" id="UP000243459">
    <property type="component" value="Chromosome 2"/>
</dbReference>
<feature type="region of interest" description="Disordered" evidence="1">
    <location>
        <begin position="70"/>
        <end position="95"/>
    </location>
</feature>
<gene>
    <name evidence="2" type="ORF">A4U43_C02F10870</name>
</gene>
<feature type="region of interest" description="Disordered" evidence="1">
    <location>
        <begin position="1"/>
        <end position="41"/>
    </location>
</feature>
<dbReference type="EMBL" id="CM007382">
    <property type="protein sequence ID" value="ONK77804.1"/>
    <property type="molecule type" value="Genomic_DNA"/>
</dbReference>
<dbReference type="PANTHER" id="PTHR31903:SF4">
    <property type="entry name" value="OS11G0490300 PROTEIN"/>
    <property type="match status" value="1"/>
</dbReference>
<feature type="compositionally biased region" description="Low complexity" evidence="1">
    <location>
        <begin position="14"/>
        <end position="28"/>
    </location>
</feature>
<dbReference type="Gramene" id="ONK77804">
    <property type="protein sequence ID" value="ONK77804"/>
    <property type="gene ID" value="A4U43_C02F10870"/>
</dbReference>